<name>A0ABW6EGJ1_9ACTN</name>
<evidence type="ECO:0000313" key="3">
    <source>
        <dbReference type="EMBL" id="MFD4213200.1"/>
    </source>
</evidence>
<dbReference type="PROSITE" id="PS50206">
    <property type="entry name" value="RHODANESE_3"/>
    <property type="match status" value="1"/>
</dbReference>
<feature type="region of interest" description="Disordered" evidence="1">
    <location>
        <begin position="1"/>
        <end position="35"/>
    </location>
</feature>
<dbReference type="Proteomes" id="UP001598251">
    <property type="component" value="Unassembled WGS sequence"/>
</dbReference>
<organism evidence="3 4">
    <name type="scientific">Streptomyces sindenensis</name>
    <dbReference type="NCBI Taxonomy" id="67363"/>
    <lineage>
        <taxon>Bacteria</taxon>
        <taxon>Bacillati</taxon>
        <taxon>Actinomycetota</taxon>
        <taxon>Actinomycetes</taxon>
        <taxon>Kitasatosporales</taxon>
        <taxon>Streptomycetaceae</taxon>
        <taxon>Streptomyces</taxon>
    </lineage>
</organism>
<feature type="domain" description="Rhodanese" evidence="2">
    <location>
        <begin position="27"/>
        <end position="116"/>
    </location>
</feature>
<comment type="caution">
    <text evidence="3">The sequence shown here is derived from an EMBL/GenBank/DDBJ whole genome shotgun (WGS) entry which is preliminary data.</text>
</comment>
<dbReference type="SUPFAM" id="SSF52821">
    <property type="entry name" value="Rhodanese/Cell cycle control phosphatase"/>
    <property type="match status" value="1"/>
</dbReference>
<feature type="compositionally biased region" description="Polar residues" evidence="1">
    <location>
        <begin position="1"/>
        <end position="11"/>
    </location>
</feature>
<reference evidence="3 4" key="1">
    <citation type="submission" date="2024-09" db="EMBL/GenBank/DDBJ databases">
        <title>The Natural Products Discovery Center: Release of the First 8490 Sequenced Strains for Exploring Actinobacteria Biosynthetic Diversity.</title>
        <authorList>
            <person name="Kalkreuter E."/>
            <person name="Kautsar S.A."/>
            <person name="Yang D."/>
            <person name="Bader C.D."/>
            <person name="Teijaro C.N."/>
            <person name="Fluegel L."/>
            <person name="Davis C.M."/>
            <person name="Simpson J.R."/>
            <person name="Lauterbach L."/>
            <person name="Steele A.D."/>
            <person name="Gui C."/>
            <person name="Meng S."/>
            <person name="Li G."/>
            <person name="Viehrig K."/>
            <person name="Ye F."/>
            <person name="Su P."/>
            <person name="Kiefer A.F."/>
            <person name="Nichols A."/>
            <person name="Cepeda A.J."/>
            <person name="Yan W."/>
            <person name="Fan B."/>
            <person name="Jiang Y."/>
            <person name="Adhikari A."/>
            <person name="Zheng C.-J."/>
            <person name="Schuster L."/>
            <person name="Cowan T.M."/>
            <person name="Smanski M.J."/>
            <person name="Chevrette M.G."/>
            <person name="De Carvalho L.P.S."/>
            <person name="Shen B."/>
        </authorList>
    </citation>
    <scope>NUCLEOTIDE SEQUENCE [LARGE SCALE GENOMIC DNA]</scope>
    <source>
        <strain evidence="3 4">NPDC058546</strain>
    </source>
</reference>
<dbReference type="PANTHER" id="PTHR43031">
    <property type="entry name" value="FAD-DEPENDENT OXIDOREDUCTASE"/>
    <property type="match status" value="1"/>
</dbReference>
<dbReference type="InterPro" id="IPR001763">
    <property type="entry name" value="Rhodanese-like_dom"/>
</dbReference>
<dbReference type="RefSeq" id="WP_382827592.1">
    <property type="nucleotide sequence ID" value="NZ_JBHXLY010000018.1"/>
</dbReference>
<dbReference type="InterPro" id="IPR036873">
    <property type="entry name" value="Rhodanese-like_dom_sf"/>
</dbReference>
<protein>
    <submittedName>
        <fullName evidence="3">Rhodanese-like domain-containing protein</fullName>
    </submittedName>
</protein>
<dbReference type="SMART" id="SM00450">
    <property type="entry name" value="RHOD"/>
    <property type="match status" value="1"/>
</dbReference>
<dbReference type="CDD" id="cd00158">
    <property type="entry name" value="RHOD"/>
    <property type="match status" value="1"/>
</dbReference>
<evidence type="ECO:0000259" key="2">
    <source>
        <dbReference type="PROSITE" id="PS50206"/>
    </source>
</evidence>
<dbReference type="PANTHER" id="PTHR43031:SF1">
    <property type="entry name" value="PYRIDINE NUCLEOTIDE-DISULPHIDE OXIDOREDUCTASE"/>
    <property type="match status" value="1"/>
</dbReference>
<feature type="compositionally biased region" description="Basic and acidic residues" evidence="1">
    <location>
        <begin position="16"/>
        <end position="35"/>
    </location>
</feature>
<dbReference type="Pfam" id="PF00581">
    <property type="entry name" value="Rhodanese"/>
    <property type="match status" value="1"/>
</dbReference>
<keyword evidence="4" id="KW-1185">Reference proteome</keyword>
<dbReference type="Gene3D" id="3.40.250.10">
    <property type="entry name" value="Rhodanese-like domain"/>
    <property type="match status" value="1"/>
</dbReference>
<dbReference type="InterPro" id="IPR050229">
    <property type="entry name" value="GlpE_sulfurtransferase"/>
</dbReference>
<dbReference type="EMBL" id="JBHXOF010000003">
    <property type="protein sequence ID" value="MFD4213200.1"/>
    <property type="molecule type" value="Genomic_DNA"/>
</dbReference>
<proteinExistence type="predicted"/>
<evidence type="ECO:0000256" key="1">
    <source>
        <dbReference type="SAM" id="MobiDB-lite"/>
    </source>
</evidence>
<accession>A0ABW6EGJ1</accession>
<evidence type="ECO:0000313" key="4">
    <source>
        <dbReference type="Proteomes" id="UP001598251"/>
    </source>
</evidence>
<gene>
    <name evidence="3" type="ORF">ACFWSS_09900</name>
</gene>
<sequence>MFLFGSKSSSRAPRLSVREARDRTGGERPESVLLDVREDPEWRAGHAPHALHAPLTELVAGGALPTSARGRALVVICRSGHRSRQAAELLAERGADAVDVEGGMNAWAAAGYPVVDERGNSGSTA</sequence>